<evidence type="ECO:0000313" key="3">
    <source>
        <dbReference type="EMBL" id="GAA3784915.1"/>
    </source>
</evidence>
<sequence>MPKRPALALAASAVLLLLTAPAVPATAAPYKTPAAYLDETVTVDPTGHIAADGTVTLTGTYRCTGATGVAFVSSSVSTNPNSPNSAAHGTVTTLIQGIGGTVAECDGATHRWENTSRPSPAIGPGKVSVEVTVAELRFQGILPLPSIHADERHQVTLVKG</sequence>
<dbReference type="RefSeq" id="WP_275773708.1">
    <property type="nucleotide sequence ID" value="NZ_BAABDE010000008.1"/>
</dbReference>
<feature type="signal peptide" evidence="1">
    <location>
        <begin position="1"/>
        <end position="27"/>
    </location>
</feature>
<comment type="caution">
    <text evidence="3">The sequence shown here is derived from an EMBL/GenBank/DDBJ whole genome shotgun (WGS) entry which is preliminary data.</text>
</comment>
<gene>
    <name evidence="3" type="ORF">GCM10022403_019610</name>
</gene>
<accession>A0ABP7H7U8</accession>
<proteinExistence type="predicted"/>
<feature type="chain" id="PRO_5045668048" evidence="1">
    <location>
        <begin position="28"/>
        <end position="160"/>
    </location>
</feature>
<name>A0ABP7H7U8_9ACTN</name>
<evidence type="ECO:0000259" key="2">
    <source>
        <dbReference type="Pfam" id="PF19816"/>
    </source>
</evidence>
<dbReference type="InterPro" id="IPR046266">
    <property type="entry name" value="DUF6299"/>
</dbReference>
<keyword evidence="4" id="KW-1185">Reference proteome</keyword>
<protein>
    <submittedName>
        <fullName evidence="3">DUF6299 family protein</fullName>
    </submittedName>
</protein>
<reference evidence="4" key="1">
    <citation type="journal article" date="2019" name="Int. J. Syst. Evol. Microbiol.">
        <title>The Global Catalogue of Microorganisms (GCM) 10K type strain sequencing project: providing services to taxonomists for standard genome sequencing and annotation.</title>
        <authorList>
            <consortium name="The Broad Institute Genomics Platform"/>
            <consortium name="The Broad Institute Genome Sequencing Center for Infectious Disease"/>
            <person name="Wu L."/>
            <person name="Ma J."/>
        </authorList>
    </citation>
    <scope>NUCLEOTIDE SEQUENCE [LARGE SCALE GENOMIC DNA]</scope>
    <source>
        <strain evidence="4">JCM 17138</strain>
    </source>
</reference>
<organism evidence="3 4">
    <name type="scientific">Streptomyces coacervatus</name>
    <dbReference type="NCBI Taxonomy" id="647381"/>
    <lineage>
        <taxon>Bacteria</taxon>
        <taxon>Bacillati</taxon>
        <taxon>Actinomycetota</taxon>
        <taxon>Actinomycetes</taxon>
        <taxon>Kitasatosporales</taxon>
        <taxon>Streptomycetaceae</taxon>
        <taxon>Streptomyces</taxon>
    </lineage>
</organism>
<evidence type="ECO:0000256" key="1">
    <source>
        <dbReference type="SAM" id="SignalP"/>
    </source>
</evidence>
<evidence type="ECO:0000313" key="4">
    <source>
        <dbReference type="Proteomes" id="UP001501009"/>
    </source>
</evidence>
<dbReference type="EMBL" id="BAABDE010000008">
    <property type="protein sequence ID" value="GAA3784915.1"/>
    <property type="molecule type" value="Genomic_DNA"/>
</dbReference>
<keyword evidence="1" id="KW-0732">Signal</keyword>
<dbReference type="Proteomes" id="UP001501009">
    <property type="component" value="Unassembled WGS sequence"/>
</dbReference>
<dbReference type="Pfam" id="PF19816">
    <property type="entry name" value="DUF6299"/>
    <property type="match status" value="1"/>
</dbReference>
<feature type="domain" description="DUF6299" evidence="2">
    <location>
        <begin position="39"/>
        <end position="159"/>
    </location>
</feature>